<dbReference type="CDD" id="cd07377">
    <property type="entry name" value="WHTH_GntR"/>
    <property type="match status" value="1"/>
</dbReference>
<dbReference type="GO" id="GO:0003700">
    <property type="term" value="F:DNA-binding transcription factor activity"/>
    <property type="evidence" value="ECO:0007669"/>
    <property type="project" value="InterPro"/>
</dbReference>
<dbReference type="InterPro" id="IPR036388">
    <property type="entry name" value="WH-like_DNA-bd_sf"/>
</dbReference>
<dbReference type="Proteomes" id="UP000051749">
    <property type="component" value="Unassembled WGS sequence"/>
</dbReference>
<dbReference type="Pfam" id="PF00392">
    <property type="entry name" value="GntR"/>
    <property type="match status" value="1"/>
</dbReference>
<organism evidence="5 7">
    <name type="scientific">Pediococcus ethanolidurans</name>
    <dbReference type="NCBI Taxonomy" id="319653"/>
    <lineage>
        <taxon>Bacteria</taxon>
        <taxon>Bacillati</taxon>
        <taxon>Bacillota</taxon>
        <taxon>Bacilli</taxon>
        <taxon>Lactobacillales</taxon>
        <taxon>Lactobacillaceae</taxon>
        <taxon>Pediococcus</taxon>
    </lineage>
</organism>
<evidence type="ECO:0000313" key="5">
    <source>
        <dbReference type="EMBL" id="KRN82172.1"/>
    </source>
</evidence>
<dbReference type="Proteomes" id="UP000182818">
    <property type="component" value="Unassembled WGS sequence"/>
</dbReference>
<keyword evidence="3" id="KW-0804">Transcription</keyword>
<evidence type="ECO:0000256" key="1">
    <source>
        <dbReference type="ARBA" id="ARBA00023015"/>
    </source>
</evidence>
<dbReference type="SUPFAM" id="SSF46785">
    <property type="entry name" value="Winged helix' DNA-binding domain"/>
    <property type="match status" value="1"/>
</dbReference>
<name>A0A0R2K4R1_9LACO</name>
<dbReference type="PATRIC" id="fig|319653.3.peg.416"/>
<keyword evidence="2 6" id="KW-0238">DNA-binding</keyword>
<dbReference type="InterPro" id="IPR000524">
    <property type="entry name" value="Tscrpt_reg_HTH_GntR"/>
</dbReference>
<reference evidence="6 8" key="2">
    <citation type="submission" date="2016-10" db="EMBL/GenBank/DDBJ databases">
        <authorList>
            <person name="Varghese N."/>
            <person name="Submissions S."/>
        </authorList>
    </citation>
    <scope>NUCLEOTIDE SEQUENCE [LARGE SCALE GENOMIC DNA]</scope>
    <source>
        <strain evidence="6 8">CGMCC 1.3889</strain>
    </source>
</reference>
<dbReference type="InterPro" id="IPR036390">
    <property type="entry name" value="WH_DNA-bd_sf"/>
</dbReference>
<evidence type="ECO:0000256" key="2">
    <source>
        <dbReference type="ARBA" id="ARBA00023125"/>
    </source>
</evidence>
<dbReference type="PANTHER" id="PTHR38445">
    <property type="entry name" value="HTH-TYPE TRANSCRIPTIONAL REPRESSOR YTRA"/>
    <property type="match status" value="1"/>
</dbReference>
<dbReference type="AlphaFoldDB" id="A0A0R2K4R1"/>
<feature type="domain" description="HTH gntR-type" evidence="4">
    <location>
        <begin position="7"/>
        <end position="75"/>
    </location>
</feature>
<dbReference type="GO" id="GO:0003677">
    <property type="term" value="F:DNA binding"/>
    <property type="evidence" value="ECO:0007669"/>
    <property type="project" value="UniProtKB-KW"/>
</dbReference>
<accession>A0A0R2K4R1</accession>
<dbReference type="EMBL" id="JQBY01000013">
    <property type="protein sequence ID" value="KRN82172.1"/>
    <property type="molecule type" value="Genomic_DNA"/>
</dbReference>
<dbReference type="PANTHER" id="PTHR38445:SF9">
    <property type="entry name" value="HTH-TYPE TRANSCRIPTIONAL REPRESSOR YTRA"/>
    <property type="match status" value="1"/>
</dbReference>
<evidence type="ECO:0000313" key="8">
    <source>
        <dbReference type="Proteomes" id="UP000182818"/>
    </source>
</evidence>
<dbReference type="EMBL" id="FOGK01000012">
    <property type="protein sequence ID" value="SER66891.1"/>
    <property type="molecule type" value="Genomic_DNA"/>
</dbReference>
<dbReference type="GeneID" id="76043778"/>
<dbReference type="PROSITE" id="PS50949">
    <property type="entry name" value="HTH_GNTR"/>
    <property type="match status" value="1"/>
</dbReference>
<evidence type="ECO:0000259" key="4">
    <source>
        <dbReference type="PROSITE" id="PS50949"/>
    </source>
</evidence>
<sequence length="125" mass="14573">MKFNDKIPIYYQIKQYIYREIIINNLQPGQKVPAVRQLAVTLTVNANTIQRALRELINEKVLISRRGKGNFVTTDAETLTNLKRNVVEDQVSNLYDQLAALKITPDEMLKYLNNYINSRKEVHHD</sequence>
<dbReference type="Gene3D" id="1.10.10.10">
    <property type="entry name" value="Winged helix-like DNA-binding domain superfamily/Winged helix DNA-binding domain"/>
    <property type="match status" value="1"/>
</dbReference>
<reference evidence="5 7" key="1">
    <citation type="journal article" date="2015" name="Genome Announc.">
        <title>Expanding the biotechnology potential of lactobacilli through comparative genomics of 213 strains and associated genera.</title>
        <authorList>
            <person name="Sun Z."/>
            <person name="Harris H.M."/>
            <person name="McCann A."/>
            <person name="Guo C."/>
            <person name="Argimon S."/>
            <person name="Zhang W."/>
            <person name="Yang X."/>
            <person name="Jeffery I.B."/>
            <person name="Cooney J.C."/>
            <person name="Kagawa T.F."/>
            <person name="Liu W."/>
            <person name="Song Y."/>
            <person name="Salvetti E."/>
            <person name="Wrobel A."/>
            <person name="Rasinkangas P."/>
            <person name="Parkhill J."/>
            <person name="Rea M.C."/>
            <person name="O'Sullivan O."/>
            <person name="Ritari J."/>
            <person name="Douillard F.P."/>
            <person name="Paul Ross R."/>
            <person name="Yang R."/>
            <person name="Briner A.E."/>
            <person name="Felis G.E."/>
            <person name="de Vos W.M."/>
            <person name="Barrangou R."/>
            <person name="Klaenhammer T.R."/>
            <person name="Caufield P.W."/>
            <person name="Cui Y."/>
            <person name="Zhang H."/>
            <person name="O'Toole P.W."/>
        </authorList>
    </citation>
    <scope>NUCLEOTIDE SEQUENCE [LARGE SCALE GENOMIC DNA]</scope>
    <source>
        <strain evidence="5 7">DSM 22301</strain>
    </source>
</reference>
<keyword evidence="8" id="KW-1185">Reference proteome</keyword>
<dbReference type="SMART" id="SM00345">
    <property type="entry name" value="HTH_GNTR"/>
    <property type="match status" value="1"/>
</dbReference>
<evidence type="ECO:0000256" key="3">
    <source>
        <dbReference type="ARBA" id="ARBA00023163"/>
    </source>
</evidence>
<dbReference type="OrthoDB" id="362473at2"/>
<keyword evidence="1" id="KW-0805">Transcription regulation</keyword>
<comment type="caution">
    <text evidence="5">The sequence shown here is derived from an EMBL/GenBank/DDBJ whole genome shotgun (WGS) entry which is preliminary data.</text>
</comment>
<proteinExistence type="predicted"/>
<evidence type="ECO:0000313" key="6">
    <source>
        <dbReference type="EMBL" id="SER66891.1"/>
    </source>
</evidence>
<gene>
    <name evidence="5" type="ORF">IV87_GL000406</name>
    <name evidence="6" type="ORF">SAMN04487973_11267</name>
</gene>
<protein>
    <submittedName>
        <fullName evidence="6">DNA-binding transcriptional regulator YhcF, GntR family</fullName>
    </submittedName>
    <submittedName>
        <fullName evidence="5">GntR family transcriptional regulator</fullName>
    </submittedName>
</protein>
<dbReference type="RefSeq" id="WP_057806679.1">
    <property type="nucleotide sequence ID" value="NZ_BJYP01000024.1"/>
</dbReference>
<evidence type="ECO:0000313" key="7">
    <source>
        <dbReference type="Proteomes" id="UP000051749"/>
    </source>
</evidence>
<dbReference type="STRING" id="319653.SAMN04487973_11267"/>